<evidence type="ECO:0000256" key="1">
    <source>
        <dbReference type="SAM" id="MobiDB-lite"/>
    </source>
</evidence>
<name>K1RG98_MAGGI</name>
<reference evidence="2" key="1">
    <citation type="journal article" date="2012" name="Nature">
        <title>The oyster genome reveals stress adaptation and complexity of shell formation.</title>
        <authorList>
            <person name="Zhang G."/>
            <person name="Fang X."/>
            <person name="Guo X."/>
            <person name="Li L."/>
            <person name="Luo R."/>
            <person name="Xu F."/>
            <person name="Yang P."/>
            <person name="Zhang L."/>
            <person name="Wang X."/>
            <person name="Qi H."/>
            <person name="Xiong Z."/>
            <person name="Que H."/>
            <person name="Xie Y."/>
            <person name="Holland P.W."/>
            <person name="Paps J."/>
            <person name="Zhu Y."/>
            <person name="Wu F."/>
            <person name="Chen Y."/>
            <person name="Wang J."/>
            <person name="Peng C."/>
            <person name="Meng J."/>
            <person name="Yang L."/>
            <person name="Liu J."/>
            <person name="Wen B."/>
            <person name="Zhang N."/>
            <person name="Huang Z."/>
            <person name="Zhu Q."/>
            <person name="Feng Y."/>
            <person name="Mount A."/>
            <person name="Hedgecock D."/>
            <person name="Xu Z."/>
            <person name="Liu Y."/>
            <person name="Domazet-Loso T."/>
            <person name="Du Y."/>
            <person name="Sun X."/>
            <person name="Zhang S."/>
            <person name="Liu B."/>
            <person name="Cheng P."/>
            <person name="Jiang X."/>
            <person name="Li J."/>
            <person name="Fan D."/>
            <person name="Wang W."/>
            <person name="Fu W."/>
            <person name="Wang T."/>
            <person name="Wang B."/>
            <person name="Zhang J."/>
            <person name="Peng Z."/>
            <person name="Li Y."/>
            <person name="Li N."/>
            <person name="Wang J."/>
            <person name="Chen M."/>
            <person name="He Y."/>
            <person name="Tan F."/>
            <person name="Song X."/>
            <person name="Zheng Q."/>
            <person name="Huang R."/>
            <person name="Yang H."/>
            <person name="Du X."/>
            <person name="Chen L."/>
            <person name="Yang M."/>
            <person name="Gaffney P.M."/>
            <person name="Wang S."/>
            <person name="Luo L."/>
            <person name="She Z."/>
            <person name="Ming Y."/>
            <person name="Huang W."/>
            <person name="Zhang S."/>
            <person name="Huang B."/>
            <person name="Zhang Y."/>
            <person name="Qu T."/>
            <person name="Ni P."/>
            <person name="Miao G."/>
            <person name="Wang J."/>
            <person name="Wang Q."/>
            <person name="Steinberg C.E."/>
            <person name="Wang H."/>
            <person name="Li N."/>
            <person name="Qian L."/>
            <person name="Zhang G."/>
            <person name="Li Y."/>
            <person name="Yang H."/>
            <person name="Liu X."/>
            <person name="Wang J."/>
            <person name="Yin Y."/>
            <person name="Wang J."/>
        </authorList>
    </citation>
    <scope>NUCLEOTIDE SEQUENCE [LARGE SCALE GENOMIC DNA]</scope>
    <source>
        <strain evidence="2">05x7-T-G4-1.051#20</strain>
    </source>
</reference>
<feature type="region of interest" description="Disordered" evidence="1">
    <location>
        <begin position="1"/>
        <end position="95"/>
    </location>
</feature>
<gene>
    <name evidence="2" type="ORF">CGI_10023971</name>
</gene>
<dbReference type="HOGENOM" id="CLU_2374797_0_0_1"/>
<dbReference type="InParanoid" id="K1RG98"/>
<organism evidence="2">
    <name type="scientific">Magallana gigas</name>
    <name type="common">Pacific oyster</name>
    <name type="synonym">Crassostrea gigas</name>
    <dbReference type="NCBI Taxonomy" id="29159"/>
    <lineage>
        <taxon>Eukaryota</taxon>
        <taxon>Metazoa</taxon>
        <taxon>Spiralia</taxon>
        <taxon>Lophotrochozoa</taxon>
        <taxon>Mollusca</taxon>
        <taxon>Bivalvia</taxon>
        <taxon>Autobranchia</taxon>
        <taxon>Pteriomorphia</taxon>
        <taxon>Ostreida</taxon>
        <taxon>Ostreoidea</taxon>
        <taxon>Ostreidae</taxon>
        <taxon>Magallana</taxon>
    </lineage>
</organism>
<sequence>MSVSIPEGADSVPTIDSSEEHFDLVIPRRTSSGENQSDVEHHHDAYGPGLQPCKESTGRWRKLQQSSQSANEPEQMGTSKLSEKTQNTPKKQKSK</sequence>
<protein>
    <submittedName>
        <fullName evidence="2">Uncharacterized protein</fullName>
    </submittedName>
</protein>
<dbReference type="AlphaFoldDB" id="K1RG98"/>
<feature type="compositionally biased region" description="Polar residues" evidence="1">
    <location>
        <begin position="63"/>
        <end position="89"/>
    </location>
</feature>
<dbReference type="EMBL" id="JH815886">
    <property type="protein sequence ID" value="EKC33071.1"/>
    <property type="molecule type" value="Genomic_DNA"/>
</dbReference>
<evidence type="ECO:0000313" key="2">
    <source>
        <dbReference type="EMBL" id="EKC33071.1"/>
    </source>
</evidence>
<proteinExistence type="predicted"/>
<accession>K1RG98</accession>